<feature type="compositionally biased region" description="Basic and acidic residues" evidence="1">
    <location>
        <begin position="631"/>
        <end position="641"/>
    </location>
</feature>
<keyword evidence="2" id="KW-0812">Transmembrane</keyword>
<feature type="compositionally biased region" description="Polar residues" evidence="1">
    <location>
        <begin position="11"/>
        <end position="21"/>
    </location>
</feature>
<dbReference type="EMBL" id="KZ613769">
    <property type="protein sequence ID" value="PMD64185.1"/>
    <property type="molecule type" value="Genomic_DNA"/>
</dbReference>
<reference evidence="3 4" key="1">
    <citation type="submission" date="2016-04" db="EMBL/GenBank/DDBJ databases">
        <title>A degradative enzymes factory behind the ericoid mycorrhizal symbiosis.</title>
        <authorList>
            <consortium name="DOE Joint Genome Institute"/>
            <person name="Martino E."/>
            <person name="Morin E."/>
            <person name="Grelet G."/>
            <person name="Kuo A."/>
            <person name="Kohler A."/>
            <person name="Daghino S."/>
            <person name="Barry K."/>
            <person name="Choi C."/>
            <person name="Cichocki N."/>
            <person name="Clum A."/>
            <person name="Copeland A."/>
            <person name="Hainaut M."/>
            <person name="Haridas S."/>
            <person name="Labutti K."/>
            <person name="Lindquist E."/>
            <person name="Lipzen A."/>
            <person name="Khouja H.-R."/>
            <person name="Murat C."/>
            <person name="Ohm R."/>
            <person name="Olson A."/>
            <person name="Spatafora J."/>
            <person name="Veneault-Fourrey C."/>
            <person name="Henrissat B."/>
            <person name="Grigoriev I."/>
            <person name="Martin F."/>
            <person name="Perotto S."/>
        </authorList>
    </citation>
    <scope>NUCLEOTIDE SEQUENCE [LARGE SCALE GENOMIC DNA]</scope>
    <source>
        <strain evidence="3 4">E</strain>
    </source>
</reference>
<dbReference type="RefSeq" id="XP_024741089.1">
    <property type="nucleotide sequence ID" value="XM_024886477.1"/>
</dbReference>
<dbReference type="Proteomes" id="UP000235371">
    <property type="component" value="Unassembled WGS sequence"/>
</dbReference>
<feature type="transmembrane region" description="Helical" evidence="2">
    <location>
        <begin position="506"/>
        <end position="528"/>
    </location>
</feature>
<gene>
    <name evidence="3" type="ORF">K444DRAFT_660552</name>
</gene>
<feature type="compositionally biased region" description="Polar residues" evidence="1">
    <location>
        <begin position="160"/>
        <end position="175"/>
    </location>
</feature>
<name>A0A2J6TMC6_9HELO</name>
<feature type="region of interest" description="Disordered" evidence="1">
    <location>
        <begin position="190"/>
        <end position="209"/>
    </location>
</feature>
<feature type="region of interest" description="Disordered" evidence="1">
    <location>
        <begin position="154"/>
        <end position="175"/>
    </location>
</feature>
<keyword evidence="4" id="KW-1185">Reference proteome</keyword>
<protein>
    <submittedName>
        <fullName evidence="3">Uncharacterized protein</fullName>
    </submittedName>
</protein>
<evidence type="ECO:0000313" key="4">
    <source>
        <dbReference type="Proteomes" id="UP000235371"/>
    </source>
</evidence>
<feature type="region of interest" description="Disordered" evidence="1">
    <location>
        <begin position="1"/>
        <end position="31"/>
    </location>
</feature>
<dbReference type="AlphaFoldDB" id="A0A2J6TMC6"/>
<evidence type="ECO:0000256" key="1">
    <source>
        <dbReference type="SAM" id="MobiDB-lite"/>
    </source>
</evidence>
<feature type="transmembrane region" description="Helical" evidence="2">
    <location>
        <begin position="312"/>
        <end position="331"/>
    </location>
</feature>
<feature type="transmembrane region" description="Helical" evidence="2">
    <location>
        <begin position="477"/>
        <end position="500"/>
    </location>
</feature>
<accession>A0A2J6TMC6</accession>
<dbReference type="InParanoid" id="A0A2J6TMC6"/>
<keyword evidence="2" id="KW-0472">Membrane</keyword>
<feature type="transmembrane region" description="Helical" evidence="2">
    <location>
        <begin position="540"/>
        <end position="561"/>
    </location>
</feature>
<evidence type="ECO:0000313" key="3">
    <source>
        <dbReference type="EMBL" id="PMD64185.1"/>
    </source>
</evidence>
<sequence>MWLAPPIGNSYLPSNSRNEGTNEPLDPAIGGGSVANPDYSVLRSVAPSTSPVCLDESGLVRPPEMAEGCPEYLAVAATHRGCSRYIQTSLATQLLRGIRTWEDQGSGLAQTSSANSHTDARQVVGSFAVVAWFTVILTFIPAWKETKETYQEWRNPKDLSPTSHGNGPSGLKSNGTELVERGAAQRINQDAPSQLSDNDHQDQNVILSRRSPGRSYTISGVRKVKPIRSSVSGTQATPATEARRDYQRVRLNRKGYDYVKGLHASPKPESPFVEKILNVLGDLGDLQAITSLGIIISGIANRNDLTFYHEQLVLISYMMALNSFWAIRINYMNVDSKDNEWRLLVRRLAIFVCMVLAIYYQTFVYLREGKRHLWPEPDSIPHNDTAGYCYRFMDRANPYFSFYFWIIGQGLFAFALALCLFPCTKRWNERWFIWTTVITLHLWGEMRASWDTFLKSKEKKGWTALQTAFCDFSMIRVVFCSAMVVLWFLLVQLLAIWSYGDGFYPLNWFCYLAFLVWNTFDLITLVAVNYRMVEGNELTTWGFGQVLPVVVAFLSIIYSLVDEFTANDTPRADASEKEQTKVKRTQTLRRTADPAPGVGEASVERQGRFLPSSIKNWKGKHPLFVSTKSVKNPERDAEAGRRPPIIGDETWEPSSQARS</sequence>
<evidence type="ECO:0000256" key="2">
    <source>
        <dbReference type="SAM" id="Phobius"/>
    </source>
</evidence>
<dbReference type="OrthoDB" id="5427664at2759"/>
<feature type="transmembrane region" description="Helical" evidence="2">
    <location>
        <begin position="343"/>
        <end position="366"/>
    </location>
</feature>
<feature type="region of interest" description="Disordered" evidence="1">
    <location>
        <begin position="625"/>
        <end position="659"/>
    </location>
</feature>
<organism evidence="3 4">
    <name type="scientific">Hyaloscypha bicolor E</name>
    <dbReference type="NCBI Taxonomy" id="1095630"/>
    <lineage>
        <taxon>Eukaryota</taxon>
        <taxon>Fungi</taxon>
        <taxon>Dikarya</taxon>
        <taxon>Ascomycota</taxon>
        <taxon>Pezizomycotina</taxon>
        <taxon>Leotiomycetes</taxon>
        <taxon>Helotiales</taxon>
        <taxon>Hyaloscyphaceae</taxon>
        <taxon>Hyaloscypha</taxon>
        <taxon>Hyaloscypha bicolor</taxon>
    </lineage>
</organism>
<feature type="transmembrane region" description="Helical" evidence="2">
    <location>
        <begin position="402"/>
        <end position="421"/>
    </location>
</feature>
<proteinExistence type="predicted"/>
<keyword evidence="2" id="KW-1133">Transmembrane helix</keyword>
<dbReference type="GeneID" id="36594554"/>